<evidence type="ECO:0000313" key="13">
    <source>
        <dbReference type="EMBL" id="JAI52828.1"/>
    </source>
</evidence>
<name>A0A0P4VK32_9HEMI</name>
<feature type="domain" description="C2H2-type" evidence="12">
    <location>
        <begin position="455"/>
        <end position="482"/>
    </location>
</feature>
<evidence type="ECO:0000256" key="4">
    <source>
        <dbReference type="ARBA" id="ARBA00022737"/>
    </source>
</evidence>
<evidence type="ECO:0000256" key="2">
    <source>
        <dbReference type="ARBA" id="ARBA00006991"/>
    </source>
</evidence>
<reference evidence="13" key="1">
    <citation type="journal article" date="2016" name="PLoS Negl. Trop. Dis.">
        <title>A Deep Insight into the Sialome of Rhodnius neglectus, a Vector of Chagas Disease.</title>
        <authorList>
            <person name="Santiago P.B."/>
            <person name="Assumpcao T.C."/>
            <person name="Araujo C.N."/>
            <person name="Bastos I.M."/>
            <person name="Neves D."/>
            <person name="Silva I.G."/>
            <person name="Charneau S."/>
            <person name="Queiroz R.M."/>
            <person name="Raiol T."/>
            <person name="Oliveira J.V."/>
            <person name="Sousa M.V."/>
            <person name="Calvo E."/>
            <person name="Ribeiro J.M."/>
            <person name="Santana J.M."/>
        </authorList>
    </citation>
    <scope>NUCLEOTIDE SEQUENCE</scope>
    <source>
        <tissue evidence="13">Salivary glands</tissue>
    </source>
</reference>
<evidence type="ECO:0000256" key="5">
    <source>
        <dbReference type="ARBA" id="ARBA00022771"/>
    </source>
</evidence>
<feature type="domain" description="C2H2-type" evidence="12">
    <location>
        <begin position="342"/>
        <end position="369"/>
    </location>
</feature>
<keyword evidence="9" id="KW-0804">Transcription</keyword>
<keyword evidence="4" id="KW-0677">Repeat</keyword>
<dbReference type="PROSITE" id="PS50157">
    <property type="entry name" value="ZINC_FINGER_C2H2_2"/>
    <property type="match status" value="10"/>
</dbReference>
<dbReference type="SMART" id="SM00355">
    <property type="entry name" value="ZnF_C2H2"/>
    <property type="match status" value="10"/>
</dbReference>
<evidence type="ECO:0000256" key="8">
    <source>
        <dbReference type="ARBA" id="ARBA00023125"/>
    </source>
</evidence>
<organism evidence="13">
    <name type="scientific">Rhodnius neglectus</name>
    <dbReference type="NCBI Taxonomy" id="72488"/>
    <lineage>
        <taxon>Eukaryota</taxon>
        <taxon>Metazoa</taxon>
        <taxon>Ecdysozoa</taxon>
        <taxon>Arthropoda</taxon>
        <taxon>Hexapoda</taxon>
        <taxon>Insecta</taxon>
        <taxon>Pterygota</taxon>
        <taxon>Neoptera</taxon>
        <taxon>Paraneoptera</taxon>
        <taxon>Hemiptera</taxon>
        <taxon>Heteroptera</taxon>
        <taxon>Panheteroptera</taxon>
        <taxon>Cimicomorpha</taxon>
        <taxon>Reduviidae</taxon>
        <taxon>Triatominae</taxon>
        <taxon>Rhodnius</taxon>
    </lineage>
</organism>
<evidence type="ECO:0000256" key="7">
    <source>
        <dbReference type="ARBA" id="ARBA00023015"/>
    </source>
</evidence>
<dbReference type="PROSITE" id="PS00028">
    <property type="entry name" value="ZINC_FINGER_C2H2_1"/>
    <property type="match status" value="6"/>
</dbReference>
<feature type="domain" description="C2H2-type" evidence="12">
    <location>
        <begin position="4"/>
        <end position="31"/>
    </location>
</feature>
<dbReference type="SUPFAM" id="SSF57667">
    <property type="entry name" value="beta-beta-alpha zinc fingers"/>
    <property type="match status" value="6"/>
</dbReference>
<protein>
    <submittedName>
        <fullName evidence="13">Putative zn finger</fullName>
    </submittedName>
</protein>
<dbReference type="EMBL" id="GDKW01003767">
    <property type="protein sequence ID" value="JAI52828.1"/>
    <property type="molecule type" value="mRNA"/>
</dbReference>
<comment type="subcellular location">
    <subcellularLocation>
        <location evidence="1">Nucleus</location>
    </subcellularLocation>
</comment>
<accession>A0A0P4VK32</accession>
<evidence type="ECO:0000256" key="9">
    <source>
        <dbReference type="ARBA" id="ARBA00023163"/>
    </source>
</evidence>
<dbReference type="Pfam" id="PF00096">
    <property type="entry name" value="zf-C2H2"/>
    <property type="match status" value="7"/>
</dbReference>
<feature type="domain" description="C2H2-type" evidence="12">
    <location>
        <begin position="60"/>
        <end position="88"/>
    </location>
</feature>
<dbReference type="InterPro" id="IPR036236">
    <property type="entry name" value="Znf_C2H2_sf"/>
</dbReference>
<keyword evidence="7" id="KW-0805">Transcription regulation</keyword>
<dbReference type="GO" id="GO:0005634">
    <property type="term" value="C:nucleus"/>
    <property type="evidence" value="ECO:0007669"/>
    <property type="project" value="UniProtKB-SubCell"/>
</dbReference>
<evidence type="ECO:0000256" key="6">
    <source>
        <dbReference type="ARBA" id="ARBA00022833"/>
    </source>
</evidence>
<dbReference type="GO" id="GO:0003677">
    <property type="term" value="F:DNA binding"/>
    <property type="evidence" value="ECO:0007669"/>
    <property type="project" value="UniProtKB-KW"/>
</dbReference>
<feature type="domain" description="C2H2-type" evidence="12">
    <location>
        <begin position="370"/>
        <end position="397"/>
    </location>
</feature>
<evidence type="ECO:0000259" key="12">
    <source>
        <dbReference type="PROSITE" id="PS50157"/>
    </source>
</evidence>
<dbReference type="FunFam" id="3.30.160.60:FF:000630">
    <property type="entry name" value="Zinc finger protein 180"/>
    <property type="match status" value="1"/>
</dbReference>
<dbReference type="FunFam" id="3.30.160.60:FF:001156">
    <property type="entry name" value="Zinc finger protein 407"/>
    <property type="match status" value="1"/>
</dbReference>
<keyword evidence="10" id="KW-0539">Nucleus</keyword>
<feature type="domain" description="C2H2-type" evidence="12">
    <location>
        <begin position="398"/>
        <end position="426"/>
    </location>
</feature>
<evidence type="ECO:0000256" key="1">
    <source>
        <dbReference type="ARBA" id="ARBA00004123"/>
    </source>
</evidence>
<keyword evidence="6" id="KW-0862">Zinc</keyword>
<dbReference type="PANTHER" id="PTHR16515">
    <property type="entry name" value="PR DOMAIN ZINC FINGER PROTEIN"/>
    <property type="match status" value="1"/>
</dbReference>
<dbReference type="GO" id="GO:0008270">
    <property type="term" value="F:zinc ion binding"/>
    <property type="evidence" value="ECO:0007669"/>
    <property type="project" value="UniProtKB-KW"/>
</dbReference>
<feature type="non-terminal residue" evidence="13">
    <location>
        <position position="1"/>
    </location>
</feature>
<dbReference type="GO" id="GO:0010468">
    <property type="term" value="P:regulation of gene expression"/>
    <property type="evidence" value="ECO:0007669"/>
    <property type="project" value="TreeGrafter"/>
</dbReference>
<feature type="non-terminal residue" evidence="13">
    <location>
        <position position="487"/>
    </location>
</feature>
<evidence type="ECO:0000256" key="3">
    <source>
        <dbReference type="ARBA" id="ARBA00022723"/>
    </source>
</evidence>
<feature type="domain" description="C2H2-type" evidence="12">
    <location>
        <begin position="277"/>
        <end position="304"/>
    </location>
</feature>
<keyword evidence="8" id="KW-0238">DNA-binding</keyword>
<feature type="domain" description="C2H2-type" evidence="12">
    <location>
        <begin position="139"/>
        <end position="166"/>
    </location>
</feature>
<dbReference type="AlphaFoldDB" id="A0A0P4VK32"/>
<dbReference type="InterPro" id="IPR013087">
    <property type="entry name" value="Znf_C2H2_type"/>
</dbReference>
<dbReference type="PANTHER" id="PTHR16515:SF49">
    <property type="entry name" value="GASTRULA ZINC FINGER PROTEIN XLCGF49.1-LIKE-RELATED"/>
    <property type="match status" value="1"/>
</dbReference>
<keyword evidence="3" id="KW-0479">Metal-binding</keyword>
<comment type="similarity">
    <text evidence="2">Belongs to the krueppel C2H2-type zinc-finger protein family.</text>
</comment>
<evidence type="ECO:0000256" key="10">
    <source>
        <dbReference type="ARBA" id="ARBA00023242"/>
    </source>
</evidence>
<dbReference type="InterPro" id="IPR050331">
    <property type="entry name" value="Zinc_finger"/>
</dbReference>
<sequence>ERKHKCDICHYKFKRLDHLKRHMKIHPIDEVLVAQVRQQCAREEAAAKKKAALEDELRRYTCNVCHYKFKRADHLKRHMTRSHPEELALIAATEELAKARQAAKAAKMMGRFEDSQDNQEEEYATERMKEINPDDERKFPCTLCDFKFKRRDHLNRHMTVHTDQIIMPRVAERSGEIIGDRTEEENLWLSSMRRFSCTLCDAKFKRADHLKRHMLKHSSSAMSSFNGHFDGESSTTQSMMELDNSSELVVMDEGSNSNVGIDDTDPSPRGDDDDRRFVCNVCTFRFKRRFHLMRHMIKHTEDKFVNLGLAREGENDKKTESVQDSEEQNSPELKQALGQVIFKCTVCELQFKQPYRLKVHMARHSEERLFACPLCNYRAKLACNLRKHMLTHTNEKPFACHLCNYRGKLACALKDHIMLIHSDDKPYSCDVCEFKAKVPSHLKKHMVSHQDETPYQCNVCDFRAKRAGNLKEHMGTHTSEKRFRCKM</sequence>
<feature type="domain" description="C2H2-type" evidence="12">
    <location>
        <begin position="195"/>
        <end position="222"/>
    </location>
</feature>
<keyword evidence="5 11" id="KW-0863">Zinc-finger</keyword>
<dbReference type="Gene3D" id="3.30.160.60">
    <property type="entry name" value="Classic Zinc Finger"/>
    <property type="match status" value="10"/>
</dbReference>
<feature type="domain" description="C2H2-type" evidence="12">
    <location>
        <begin position="427"/>
        <end position="454"/>
    </location>
</feature>
<proteinExistence type="evidence at transcript level"/>
<evidence type="ECO:0000256" key="11">
    <source>
        <dbReference type="PROSITE-ProRule" id="PRU00042"/>
    </source>
</evidence>